<sequence length="44" mass="4752">MLSVSRPGLSCLLQYPRSVSMRTASVASSTARPRRFGSLAIPRS</sequence>
<dbReference type="Proteomes" id="UP000030663">
    <property type="component" value="Unassembled WGS sequence"/>
</dbReference>
<accession>X0BEM8</accession>
<dbReference type="AlphaFoldDB" id="X0BEM8"/>
<dbReference type="EMBL" id="JH658662">
    <property type="protein sequence ID" value="EXK76944.1"/>
    <property type="molecule type" value="Genomic_DNA"/>
</dbReference>
<reference evidence="1 2" key="1">
    <citation type="submission" date="2011-11" db="EMBL/GenBank/DDBJ databases">
        <title>The Genome Sequence of Fusarium oxysporum PHW815.</title>
        <authorList>
            <consortium name="The Broad Institute Genome Sequencing Platform"/>
            <person name="Ma L.-J."/>
            <person name="Gale L.R."/>
            <person name="Schwartz D.C."/>
            <person name="Zhou S."/>
            <person name="Corby-Kistler H."/>
            <person name="Young S.K."/>
            <person name="Zeng Q."/>
            <person name="Gargeya S."/>
            <person name="Fitzgerald M."/>
            <person name="Haas B."/>
            <person name="Abouelleil A."/>
            <person name="Alvarado L."/>
            <person name="Arachchi H.M."/>
            <person name="Berlin A."/>
            <person name="Brown A."/>
            <person name="Chapman S.B."/>
            <person name="Chen Z."/>
            <person name="Dunbar C."/>
            <person name="Freedman E."/>
            <person name="Gearin G."/>
            <person name="Goldberg J."/>
            <person name="Griggs A."/>
            <person name="Gujja S."/>
            <person name="Heiman D."/>
            <person name="Howarth C."/>
            <person name="Larson L."/>
            <person name="Lui A."/>
            <person name="MacDonald P.J.P."/>
            <person name="Montmayeur A."/>
            <person name="Murphy C."/>
            <person name="Neiman D."/>
            <person name="Pearson M."/>
            <person name="Priest M."/>
            <person name="Roberts A."/>
            <person name="Saif S."/>
            <person name="Shea T."/>
            <person name="Shenoy N."/>
            <person name="Sisk P."/>
            <person name="Stolte C."/>
            <person name="Sykes S."/>
            <person name="Wortman J."/>
            <person name="Nusbaum C."/>
            <person name="Birren B."/>
        </authorList>
    </citation>
    <scope>NUCLEOTIDE SEQUENCE [LARGE SCALE GENOMIC DNA]</scope>
    <source>
        <strain evidence="1 2">54005</strain>
    </source>
</reference>
<name>X0BEM8_FUSOX</name>
<keyword evidence="2" id="KW-1185">Reference proteome</keyword>
<evidence type="ECO:0000313" key="2">
    <source>
        <dbReference type="Proteomes" id="UP000030663"/>
    </source>
</evidence>
<protein>
    <submittedName>
        <fullName evidence="1">Uncharacterized protein</fullName>
    </submittedName>
</protein>
<gene>
    <name evidence="1" type="ORF">FOQG_18332</name>
</gene>
<organism evidence="1 2">
    <name type="scientific">Fusarium oxysporum f. sp. raphani 54005</name>
    <dbReference type="NCBI Taxonomy" id="1089458"/>
    <lineage>
        <taxon>Eukaryota</taxon>
        <taxon>Fungi</taxon>
        <taxon>Dikarya</taxon>
        <taxon>Ascomycota</taxon>
        <taxon>Pezizomycotina</taxon>
        <taxon>Sordariomycetes</taxon>
        <taxon>Hypocreomycetidae</taxon>
        <taxon>Hypocreales</taxon>
        <taxon>Nectriaceae</taxon>
        <taxon>Fusarium</taxon>
        <taxon>Fusarium oxysporum species complex</taxon>
    </lineage>
</organism>
<evidence type="ECO:0000313" key="1">
    <source>
        <dbReference type="EMBL" id="EXK76944.1"/>
    </source>
</evidence>
<dbReference type="HOGENOM" id="CLU_3224654_0_0_1"/>
<proteinExistence type="predicted"/>